<dbReference type="PROSITE" id="PS51465">
    <property type="entry name" value="KAZAL_2"/>
    <property type="match status" value="2"/>
</dbReference>
<dbReference type="GO" id="GO:0030154">
    <property type="term" value="P:cell differentiation"/>
    <property type="evidence" value="ECO:0007669"/>
    <property type="project" value="TreeGrafter"/>
</dbReference>
<feature type="domain" description="Kazal-like" evidence="4">
    <location>
        <begin position="105"/>
        <end position="160"/>
    </location>
</feature>
<keyword evidence="1" id="KW-0646">Protease inhibitor</keyword>
<evidence type="ECO:0000256" key="3">
    <source>
        <dbReference type="ARBA" id="ARBA00023157"/>
    </source>
</evidence>
<dbReference type="Gene3D" id="3.30.60.30">
    <property type="match status" value="2"/>
</dbReference>
<dbReference type="SUPFAM" id="SSF100895">
    <property type="entry name" value="Kazal-type serine protease inhibitors"/>
    <property type="match status" value="2"/>
</dbReference>
<dbReference type="Pfam" id="PF07648">
    <property type="entry name" value="Kazal_2"/>
    <property type="match status" value="2"/>
</dbReference>
<dbReference type="InterPro" id="IPR036058">
    <property type="entry name" value="Kazal_dom_sf"/>
</dbReference>
<dbReference type="PANTHER" id="PTHR10913">
    <property type="entry name" value="FOLLISTATIN-RELATED"/>
    <property type="match status" value="1"/>
</dbReference>
<evidence type="ECO:0000259" key="4">
    <source>
        <dbReference type="PROSITE" id="PS51465"/>
    </source>
</evidence>
<evidence type="ECO:0000256" key="1">
    <source>
        <dbReference type="ARBA" id="ARBA00022690"/>
    </source>
</evidence>
<evidence type="ECO:0000313" key="5">
    <source>
        <dbReference type="EnsemblMetazoa" id="SCAU008202-PA"/>
    </source>
</evidence>
<dbReference type="PANTHER" id="PTHR10913:SF45">
    <property type="entry name" value="FOLLISTATIN, ISOFORM A-RELATED"/>
    <property type="match status" value="1"/>
</dbReference>
<evidence type="ECO:0000313" key="6">
    <source>
        <dbReference type="Proteomes" id="UP000095300"/>
    </source>
</evidence>
<organism evidence="5 6">
    <name type="scientific">Stomoxys calcitrans</name>
    <name type="common">Stable fly</name>
    <name type="synonym">Conops calcitrans</name>
    <dbReference type="NCBI Taxonomy" id="35570"/>
    <lineage>
        <taxon>Eukaryota</taxon>
        <taxon>Metazoa</taxon>
        <taxon>Ecdysozoa</taxon>
        <taxon>Arthropoda</taxon>
        <taxon>Hexapoda</taxon>
        <taxon>Insecta</taxon>
        <taxon>Pterygota</taxon>
        <taxon>Neoptera</taxon>
        <taxon>Endopterygota</taxon>
        <taxon>Diptera</taxon>
        <taxon>Brachycera</taxon>
        <taxon>Muscomorpha</taxon>
        <taxon>Muscoidea</taxon>
        <taxon>Muscidae</taxon>
        <taxon>Stomoxys</taxon>
    </lineage>
</organism>
<dbReference type="InterPro" id="IPR050653">
    <property type="entry name" value="Prot_Inhib_GrowthFact_Antg"/>
</dbReference>
<reference evidence="5" key="1">
    <citation type="submission" date="2020-05" db="UniProtKB">
        <authorList>
            <consortium name="EnsemblMetazoa"/>
        </authorList>
    </citation>
    <scope>IDENTIFICATION</scope>
    <source>
        <strain evidence="5">USDA</strain>
    </source>
</reference>
<name>A0A1I8PHS1_STOCA</name>
<dbReference type="Proteomes" id="UP000095300">
    <property type="component" value="Unassembled WGS sequence"/>
</dbReference>
<gene>
    <name evidence="5" type="primary">106089849</name>
</gene>
<dbReference type="SMART" id="SM00280">
    <property type="entry name" value="KAZAL"/>
    <property type="match status" value="2"/>
</dbReference>
<accession>A0A1I8PHS1</accession>
<keyword evidence="6" id="KW-1185">Reference proteome</keyword>
<dbReference type="AlphaFoldDB" id="A0A1I8PHS1"/>
<dbReference type="CDD" id="cd00104">
    <property type="entry name" value="KAZAL_FS"/>
    <property type="match status" value="2"/>
</dbReference>
<evidence type="ECO:0000256" key="2">
    <source>
        <dbReference type="ARBA" id="ARBA00022900"/>
    </source>
</evidence>
<dbReference type="GO" id="GO:0005576">
    <property type="term" value="C:extracellular region"/>
    <property type="evidence" value="ECO:0007669"/>
    <property type="project" value="TreeGrafter"/>
</dbReference>
<protein>
    <recommendedName>
        <fullName evidence="4">Kazal-like domain-containing protein</fullName>
    </recommendedName>
</protein>
<feature type="domain" description="Kazal-like" evidence="4">
    <location>
        <begin position="1"/>
        <end position="55"/>
    </location>
</feature>
<proteinExistence type="predicted"/>
<dbReference type="EnsemblMetazoa" id="SCAU008202-RA">
    <property type="protein sequence ID" value="SCAU008202-PA"/>
    <property type="gene ID" value="SCAU008202"/>
</dbReference>
<keyword evidence="2" id="KW-0722">Serine protease inhibitor</keyword>
<dbReference type="InterPro" id="IPR002350">
    <property type="entry name" value="Kazal_dom"/>
</dbReference>
<dbReference type="VEuPathDB" id="VectorBase:SCAU008202"/>
<sequence>MAKGDCYRPCSLEYNPVCANHDDYLLTYPNECAMEAAACTLKKSIVKVYDGQCKQSNGTATEDVPVAAIADAPAILTADASAIPVADASALATADTTATATPVDSKFDGDCYRPCPWKYTPVCALHDDYLMTYPNQCAMEAAACTLEKEIVKVYDGECKR</sequence>
<keyword evidence="3" id="KW-1015">Disulfide bond</keyword>